<sequence length="670" mass="75758">MDKNLVTCLVDGQLNAFSVEMDPIKTVYDLKKLIKTENPDKFIGKVSIKDDDDDDLPIMLDSVPEPEKEKLRVTSKLSDVFKETPPKKTIHIIVQRPQDAIEDAGLAKIAMVDGESDLSRLDSKEKILLLNYIGQNVNRADTFRSLPTTAQELRRAIIEDMDELSAPPGIKLPVVGTNENDSYDSLSNAARELKGKIKAKDILSAPPGTELPIVGTKDLYVREAYKDLYDTILGTFDNNPALTMDGKKHVVVTGTSGIGKSAFLVYFTIRLLAESDDSNPPIIIFHTEQSTECYVFGGRSIVRYGNMNDFEVFLNLPDTWYFADSSPYPVLNRAKTVISYSTKTLFSDAPQYKDVEKEVIWYYYMAPWHIDEMKKCWDSVASYKVAPLDAMEELYSKVGGVPRYVLEKPMKELNRRPSDLDGAMSKALDRLEQALKTVDSSMTLQQQLFLQGKDALDSSDSLIHHWPMNNHCTDRLEWASAYVVEKLTGSLTRDAWDDRLRYFVRSYVLRAFREGGHTFELKDLETGQCARLEIPRNPKIEHFDTITQATPGTLFIPKICNHAYVDLLLAPRDMFQITVSKTHPIKGLPLKNLIICLRKASWIPSDDPRLIFVVPSQVYADFKKQEYLNSDGKVYINVPQELQQLKQYALKIDMESAVAGKSPGLQVPLL</sequence>
<name>A0A9P6EZN1_9FUNG</name>
<dbReference type="AlphaFoldDB" id="A0A9P6EZN1"/>
<evidence type="ECO:0000256" key="3">
    <source>
        <dbReference type="ARBA" id="ARBA00022525"/>
    </source>
</evidence>
<dbReference type="Proteomes" id="UP000723463">
    <property type="component" value="Unassembled WGS sequence"/>
</dbReference>
<feature type="domain" description="Crinkler effector protein N-terminal" evidence="4">
    <location>
        <begin position="7"/>
        <end position="95"/>
    </location>
</feature>
<dbReference type="InterPro" id="IPR052980">
    <property type="entry name" value="Crinkler_effector"/>
</dbReference>
<gene>
    <name evidence="5" type="ORF">EC957_005851</name>
</gene>
<comment type="subcellular location">
    <subcellularLocation>
        <location evidence="1">Host cell</location>
    </subcellularLocation>
    <subcellularLocation>
        <location evidence="2">Secreted</location>
    </subcellularLocation>
</comment>
<evidence type="ECO:0000256" key="2">
    <source>
        <dbReference type="ARBA" id="ARBA00004613"/>
    </source>
</evidence>
<dbReference type="EMBL" id="JAAAXW010000269">
    <property type="protein sequence ID" value="KAF9539022.1"/>
    <property type="molecule type" value="Genomic_DNA"/>
</dbReference>
<proteinExistence type="predicted"/>
<comment type="caution">
    <text evidence="5">The sequence shown here is derived from an EMBL/GenBank/DDBJ whole genome shotgun (WGS) entry which is preliminary data.</text>
</comment>
<accession>A0A9P6EZN1</accession>
<keyword evidence="3" id="KW-0964">Secreted</keyword>
<dbReference type="GO" id="GO:0043657">
    <property type="term" value="C:host cell"/>
    <property type="evidence" value="ECO:0007669"/>
    <property type="project" value="UniProtKB-SubCell"/>
</dbReference>
<dbReference type="Pfam" id="PF20147">
    <property type="entry name" value="Crinkler"/>
    <property type="match status" value="1"/>
</dbReference>
<evidence type="ECO:0000313" key="6">
    <source>
        <dbReference type="Proteomes" id="UP000723463"/>
    </source>
</evidence>
<dbReference type="InterPro" id="IPR045379">
    <property type="entry name" value="Crinkler_N"/>
</dbReference>
<evidence type="ECO:0000313" key="5">
    <source>
        <dbReference type="EMBL" id="KAF9539022.1"/>
    </source>
</evidence>
<dbReference type="PANTHER" id="PTHR33129:SF1">
    <property type="entry name" value="ATP-BINDING PROTEIN"/>
    <property type="match status" value="1"/>
</dbReference>
<keyword evidence="6" id="KW-1185">Reference proteome</keyword>
<organism evidence="5 6">
    <name type="scientific">Mortierella hygrophila</name>
    <dbReference type="NCBI Taxonomy" id="979708"/>
    <lineage>
        <taxon>Eukaryota</taxon>
        <taxon>Fungi</taxon>
        <taxon>Fungi incertae sedis</taxon>
        <taxon>Mucoromycota</taxon>
        <taxon>Mortierellomycotina</taxon>
        <taxon>Mortierellomycetes</taxon>
        <taxon>Mortierellales</taxon>
        <taxon>Mortierellaceae</taxon>
        <taxon>Mortierella</taxon>
    </lineage>
</organism>
<protein>
    <recommendedName>
        <fullName evidence="4">Crinkler effector protein N-terminal domain-containing protein</fullName>
    </recommendedName>
</protein>
<evidence type="ECO:0000256" key="1">
    <source>
        <dbReference type="ARBA" id="ARBA00004340"/>
    </source>
</evidence>
<dbReference type="PANTHER" id="PTHR33129">
    <property type="entry name" value="PROTEIN KINASE DOMAIN-CONTAINING PROTEIN-RELATED"/>
    <property type="match status" value="1"/>
</dbReference>
<dbReference type="GO" id="GO:0005576">
    <property type="term" value="C:extracellular region"/>
    <property type="evidence" value="ECO:0007669"/>
    <property type="project" value="UniProtKB-SubCell"/>
</dbReference>
<reference evidence="5" key="1">
    <citation type="journal article" date="2020" name="Fungal Divers.">
        <title>Resolving the Mortierellaceae phylogeny through synthesis of multi-gene phylogenetics and phylogenomics.</title>
        <authorList>
            <person name="Vandepol N."/>
            <person name="Liber J."/>
            <person name="Desiro A."/>
            <person name="Na H."/>
            <person name="Kennedy M."/>
            <person name="Barry K."/>
            <person name="Grigoriev I.V."/>
            <person name="Miller A.N."/>
            <person name="O'Donnell K."/>
            <person name="Stajich J.E."/>
            <person name="Bonito G."/>
        </authorList>
    </citation>
    <scope>NUCLEOTIDE SEQUENCE</scope>
    <source>
        <strain evidence="5">NRRL 2591</strain>
    </source>
</reference>
<evidence type="ECO:0000259" key="4">
    <source>
        <dbReference type="Pfam" id="PF20147"/>
    </source>
</evidence>